<feature type="compositionally biased region" description="Polar residues" evidence="1">
    <location>
        <begin position="335"/>
        <end position="348"/>
    </location>
</feature>
<dbReference type="GeneID" id="59329975"/>
<feature type="compositionally biased region" description="Low complexity" evidence="1">
    <location>
        <begin position="231"/>
        <end position="240"/>
    </location>
</feature>
<evidence type="ECO:0000313" key="3">
    <source>
        <dbReference type="Proteomes" id="UP000593566"/>
    </source>
</evidence>
<feature type="region of interest" description="Disordered" evidence="1">
    <location>
        <begin position="231"/>
        <end position="389"/>
    </location>
</feature>
<protein>
    <submittedName>
        <fullName evidence="2">Uncharacterized protein</fullName>
    </submittedName>
</protein>
<evidence type="ECO:0000256" key="1">
    <source>
        <dbReference type="SAM" id="MobiDB-lite"/>
    </source>
</evidence>
<feature type="compositionally biased region" description="Low complexity" evidence="1">
    <location>
        <begin position="372"/>
        <end position="382"/>
    </location>
</feature>
<keyword evidence="3" id="KW-1185">Reference proteome</keyword>
<gene>
    <name evidence="2" type="ORF">HO133_001559</name>
</gene>
<sequence>MALWWDKTLNLTLDTISVLITQYNNTAVTRTTTIYEDVSSINISTLSDAQATAFSVLEPLDPEYEANGFALNNGTNAFVDGSFTAAYPTPYIGIQGFEYISVTQQDPQCPKGLQSAGQYFDTQGECACVMQTYMENPNQLQYAITSQITLSSTYYELGDPHPVGNDLNTHLEGPVPINNISYSDFIASVLGSEGFNKYRSCAFLDVGVGPPALMIPVAALTATTTSTVKSAGNYGVSSPSPGSPIAPIAPPQTSTPVAQPSVPLVEPTSDKKPQPESSTAQYVAPQTAAPAASPKVPIVNSPKLVEEQPSPPSPANSPVNEPAKAGPQGPVESPYDSSGTDQTGSNEGQPAVGPSDSSTNGQSNTGAQPAAGPTSDSNDSGGSDTGDTRPVPVVAVAISYAGSSITPDTSSYYSIPQIGKLSPGGSPVTTKKIVYSLAPSATALVSNGQTISLPTFAAAEPDTIKQAIAPALTFAGSTYTADSSSIIVVAGQSIVPGAPAITVSSTPISLAHGALVAVVGGTTQSLYHAVPTAYPEIKFAGETYTANADSVIYIQGQTLIPGSPAISIASTPISLAPGASVAVIAGQTQSLSAAGPTAGSAITFAGSTYTANAASAFVIEGQTLFSGSVITVSSTPISLATGGSFAVVAGLTQPLAVAPAPTGPPIFTFHGSTYTAGTGSDFLIGSQTLTEGGVVTVAGTPISYASNGRDVVVGTSTEAVKIGGLIMSGFGNGGASTTGPIQFTGGAMRCKGGLSLWSICTLFGGMVLLGLP</sequence>
<comment type="caution">
    <text evidence="2">The sequence shown here is derived from an EMBL/GenBank/DDBJ whole genome shotgun (WGS) entry which is preliminary data.</text>
</comment>
<name>A0A8H6CDL2_9LECA</name>
<evidence type="ECO:0000313" key="2">
    <source>
        <dbReference type="EMBL" id="KAF6221593.1"/>
    </source>
</evidence>
<dbReference type="AlphaFoldDB" id="A0A8H6CDL2"/>
<accession>A0A8H6CDL2</accession>
<dbReference type="RefSeq" id="XP_037151028.1">
    <property type="nucleotide sequence ID" value="XM_037292489.1"/>
</dbReference>
<dbReference type="Proteomes" id="UP000593566">
    <property type="component" value="Unassembled WGS sequence"/>
</dbReference>
<feature type="compositionally biased region" description="Pro residues" evidence="1">
    <location>
        <begin position="241"/>
        <end position="250"/>
    </location>
</feature>
<proteinExistence type="predicted"/>
<dbReference type="EMBL" id="JACCJB010000013">
    <property type="protein sequence ID" value="KAF6221593.1"/>
    <property type="molecule type" value="Genomic_DNA"/>
</dbReference>
<reference evidence="2 3" key="1">
    <citation type="journal article" date="2020" name="Genomics">
        <title>Complete, high-quality genomes from long-read metagenomic sequencing of two wolf lichen thalli reveals enigmatic genome architecture.</title>
        <authorList>
            <person name="McKenzie S.K."/>
            <person name="Walston R.F."/>
            <person name="Allen J.L."/>
        </authorList>
    </citation>
    <scope>NUCLEOTIDE SEQUENCE [LARGE SCALE GENOMIC DNA]</scope>
    <source>
        <strain evidence="2">WasteWater1</strain>
    </source>
</reference>
<organism evidence="2 3">
    <name type="scientific">Letharia lupina</name>
    <dbReference type="NCBI Taxonomy" id="560253"/>
    <lineage>
        <taxon>Eukaryota</taxon>
        <taxon>Fungi</taxon>
        <taxon>Dikarya</taxon>
        <taxon>Ascomycota</taxon>
        <taxon>Pezizomycotina</taxon>
        <taxon>Lecanoromycetes</taxon>
        <taxon>OSLEUM clade</taxon>
        <taxon>Lecanoromycetidae</taxon>
        <taxon>Lecanorales</taxon>
        <taxon>Lecanorineae</taxon>
        <taxon>Parmeliaceae</taxon>
        <taxon>Letharia</taxon>
    </lineage>
</organism>
<feature type="compositionally biased region" description="Polar residues" evidence="1">
    <location>
        <begin position="355"/>
        <end position="367"/>
    </location>
</feature>